<reference evidence="2" key="1">
    <citation type="submission" date="2018-02" db="EMBL/GenBank/DDBJ databases">
        <title>Rhizophora mucronata_Transcriptome.</title>
        <authorList>
            <person name="Meera S.P."/>
            <person name="Sreeshan A."/>
            <person name="Augustine A."/>
        </authorList>
    </citation>
    <scope>NUCLEOTIDE SEQUENCE</scope>
    <source>
        <tissue evidence="2">Leaf</tissue>
    </source>
</reference>
<evidence type="ECO:0000256" key="1">
    <source>
        <dbReference type="SAM" id="MobiDB-lite"/>
    </source>
</evidence>
<name>A0A2P2JNY4_RHIMU</name>
<organism evidence="2">
    <name type="scientific">Rhizophora mucronata</name>
    <name type="common">Asiatic mangrove</name>
    <dbReference type="NCBI Taxonomy" id="61149"/>
    <lineage>
        <taxon>Eukaryota</taxon>
        <taxon>Viridiplantae</taxon>
        <taxon>Streptophyta</taxon>
        <taxon>Embryophyta</taxon>
        <taxon>Tracheophyta</taxon>
        <taxon>Spermatophyta</taxon>
        <taxon>Magnoliopsida</taxon>
        <taxon>eudicotyledons</taxon>
        <taxon>Gunneridae</taxon>
        <taxon>Pentapetalae</taxon>
        <taxon>rosids</taxon>
        <taxon>fabids</taxon>
        <taxon>Malpighiales</taxon>
        <taxon>Rhizophoraceae</taxon>
        <taxon>Rhizophora</taxon>
    </lineage>
</organism>
<feature type="compositionally biased region" description="Basic and acidic residues" evidence="1">
    <location>
        <begin position="44"/>
        <end position="58"/>
    </location>
</feature>
<sequence length="58" mass="7238">MGIKVHYWSQRRRRISKRYQPMRRRRNKQSNKRPTSTISLLKRVALEDSQRTDRNAYY</sequence>
<proteinExistence type="predicted"/>
<evidence type="ECO:0000313" key="2">
    <source>
        <dbReference type="EMBL" id="MBW95159.1"/>
    </source>
</evidence>
<dbReference type="EMBL" id="GGEC01014676">
    <property type="protein sequence ID" value="MBW95159.1"/>
    <property type="molecule type" value="Transcribed_RNA"/>
</dbReference>
<feature type="compositionally biased region" description="Basic residues" evidence="1">
    <location>
        <begin position="12"/>
        <end position="31"/>
    </location>
</feature>
<accession>A0A2P2JNY4</accession>
<protein>
    <submittedName>
        <fullName evidence="2">Uncharacterized protein</fullName>
    </submittedName>
</protein>
<dbReference type="AlphaFoldDB" id="A0A2P2JNY4"/>
<dbReference type="EMBL" id="GGEC01014677">
    <property type="protein sequence ID" value="MBW95160.1"/>
    <property type="molecule type" value="Transcribed_RNA"/>
</dbReference>
<feature type="region of interest" description="Disordered" evidence="1">
    <location>
        <begin position="12"/>
        <end position="58"/>
    </location>
</feature>